<sequence length="110" mass="12362">SSPSCASPSAERSVSCSTSVPSSHLHSERIIELRKPPRRILRLYLRWSPNESLLGLSLKDNLSCNALRNPQSLYLSCVWSIMSLKWALLLSLAANRYHKEFTSVSVISDF</sequence>
<keyword evidence="5" id="KW-1133">Transmembrane helix</keyword>
<reference evidence="8" key="2">
    <citation type="submission" date="2016-06" db="EMBL/GenBank/DDBJ databases">
        <title>The genome of a short-lived fish provides insights into sex chromosome evolution and the genetic control of aging.</title>
        <authorList>
            <person name="Reichwald K."/>
            <person name="Felder M."/>
            <person name="Petzold A."/>
            <person name="Koch P."/>
            <person name="Groth M."/>
            <person name="Platzer M."/>
        </authorList>
    </citation>
    <scope>NUCLEOTIDE SEQUENCE</scope>
    <source>
        <tissue evidence="8">Brain</tissue>
    </source>
</reference>
<feature type="compositionally biased region" description="Polar residues" evidence="7">
    <location>
        <begin position="1"/>
        <end position="12"/>
    </location>
</feature>
<accession>A0A1A8PRS6</accession>
<proteinExistence type="inferred from homology"/>
<dbReference type="Pfam" id="PF16954">
    <property type="entry name" value="HRG"/>
    <property type="match status" value="1"/>
</dbReference>
<evidence type="ECO:0000256" key="3">
    <source>
        <dbReference type="ARBA" id="ARBA00022448"/>
    </source>
</evidence>
<evidence type="ECO:0000256" key="5">
    <source>
        <dbReference type="ARBA" id="ARBA00022989"/>
    </source>
</evidence>
<dbReference type="GO" id="GO:0016020">
    <property type="term" value="C:membrane"/>
    <property type="evidence" value="ECO:0007669"/>
    <property type="project" value="UniProtKB-SubCell"/>
</dbReference>
<name>A0A1A8PRS6_9TELE</name>
<feature type="region of interest" description="Disordered" evidence="7">
    <location>
        <begin position="1"/>
        <end position="22"/>
    </location>
</feature>
<keyword evidence="3" id="KW-0813">Transport</keyword>
<dbReference type="GO" id="GO:0015232">
    <property type="term" value="F:heme transmembrane transporter activity"/>
    <property type="evidence" value="ECO:0007669"/>
    <property type="project" value="InterPro"/>
</dbReference>
<comment type="similarity">
    <text evidence="2">Belongs to the HRG family.</text>
</comment>
<evidence type="ECO:0000256" key="2">
    <source>
        <dbReference type="ARBA" id="ARBA00006203"/>
    </source>
</evidence>
<evidence type="ECO:0000256" key="7">
    <source>
        <dbReference type="SAM" id="MobiDB-lite"/>
    </source>
</evidence>
<dbReference type="AlphaFoldDB" id="A0A1A8PRS6"/>
<dbReference type="EMBL" id="HAEH01008237">
    <property type="protein sequence ID" value="SBR83938.1"/>
    <property type="molecule type" value="Transcribed_RNA"/>
</dbReference>
<feature type="compositionally biased region" description="Low complexity" evidence="7">
    <location>
        <begin position="13"/>
        <end position="22"/>
    </location>
</feature>
<evidence type="ECO:0000256" key="1">
    <source>
        <dbReference type="ARBA" id="ARBA00004141"/>
    </source>
</evidence>
<organism evidence="8">
    <name type="scientific">Nothobranchius rachovii</name>
    <name type="common">bluefin notho</name>
    <dbReference type="NCBI Taxonomy" id="451742"/>
    <lineage>
        <taxon>Eukaryota</taxon>
        <taxon>Metazoa</taxon>
        <taxon>Chordata</taxon>
        <taxon>Craniata</taxon>
        <taxon>Vertebrata</taxon>
        <taxon>Euteleostomi</taxon>
        <taxon>Actinopterygii</taxon>
        <taxon>Neopterygii</taxon>
        <taxon>Teleostei</taxon>
        <taxon>Neoteleostei</taxon>
        <taxon>Acanthomorphata</taxon>
        <taxon>Ovalentaria</taxon>
        <taxon>Atherinomorphae</taxon>
        <taxon>Cyprinodontiformes</taxon>
        <taxon>Nothobranchiidae</taxon>
        <taxon>Nothobranchius</taxon>
    </lineage>
</organism>
<evidence type="ECO:0000256" key="6">
    <source>
        <dbReference type="ARBA" id="ARBA00023136"/>
    </source>
</evidence>
<keyword evidence="4" id="KW-0812">Transmembrane</keyword>
<gene>
    <name evidence="8" type="primary">SLC48A1B</name>
</gene>
<comment type="subcellular location">
    <subcellularLocation>
        <location evidence="1">Membrane</location>
        <topology evidence="1">Multi-pass membrane protein</topology>
    </subcellularLocation>
</comment>
<protein>
    <submittedName>
        <fullName evidence="8">Solute carrier family 48 (Heme transporter), member 1b</fullName>
    </submittedName>
</protein>
<dbReference type="InterPro" id="IPR026218">
    <property type="entry name" value="HRG"/>
</dbReference>
<feature type="non-terminal residue" evidence="8">
    <location>
        <position position="1"/>
    </location>
</feature>
<evidence type="ECO:0000313" key="8">
    <source>
        <dbReference type="EMBL" id="SBR83938.1"/>
    </source>
</evidence>
<evidence type="ECO:0000256" key="4">
    <source>
        <dbReference type="ARBA" id="ARBA00022692"/>
    </source>
</evidence>
<reference evidence="8" key="1">
    <citation type="submission" date="2016-05" db="EMBL/GenBank/DDBJ databases">
        <authorList>
            <person name="Lavstsen T."/>
            <person name="Jespersen J.S."/>
        </authorList>
    </citation>
    <scope>NUCLEOTIDE SEQUENCE</scope>
    <source>
        <tissue evidence="8">Brain</tissue>
    </source>
</reference>
<dbReference type="PRINTS" id="PR02095">
    <property type="entry name" value="TRNSPORTRHRG"/>
</dbReference>
<keyword evidence="6" id="KW-0472">Membrane</keyword>